<sequence>MRLWENADDCRKIEALLHMWVFAKVSNNLRNARYPPRTSASRSRKNAVMESVAEADEQMLDAADAEADSFGASENNARAVDHESIEHHNANARAGTVIDARSKKTIVEHHPTLLPAQPAEDVNDDDWDTMSEGEVTSSAMNDERPNIKPYEEFARTALESPPGLSFGAPSKKRADAPHNGGRSRHTTAESASDDV</sequence>
<name>A0A6A5VMZ6_9PLEO</name>
<gene>
    <name evidence="2" type="ORF">BU23DRAFT_229451</name>
</gene>
<protein>
    <submittedName>
        <fullName evidence="2">Uncharacterized protein</fullName>
    </submittedName>
</protein>
<evidence type="ECO:0000313" key="2">
    <source>
        <dbReference type="EMBL" id="KAF1978641.1"/>
    </source>
</evidence>
<dbReference type="AlphaFoldDB" id="A0A6A5VMZ6"/>
<feature type="region of interest" description="Disordered" evidence="1">
    <location>
        <begin position="31"/>
        <end position="50"/>
    </location>
</feature>
<accession>A0A6A5VMZ6</accession>
<evidence type="ECO:0000313" key="3">
    <source>
        <dbReference type="Proteomes" id="UP000800036"/>
    </source>
</evidence>
<proteinExistence type="predicted"/>
<feature type="region of interest" description="Disordered" evidence="1">
    <location>
        <begin position="109"/>
        <end position="195"/>
    </location>
</feature>
<feature type="compositionally biased region" description="Basic and acidic residues" evidence="1">
    <location>
        <begin position="141"/>
        <end position="154"/>
    </location>
</feature>
<dbReference type="Proteomes" id="UP000800036">
    <property type="component" value="Unassembled WGS sequence"/>
</dbReference>
<organism evidence="2 3">
    <name type="scientific">Bimuria novae-zelandiae CBS 107.79</name>
    <dbReference type="NCBI Taxonomy" id="1447943"/>
    <lineage>
        <taxon>Eukaryota</taxon>
        <taxon>Fungi</taxon>
        <taxon>Dikarya</taxon>
        <taxon>Ascomycota</taxon>
        <taxon>Pezizomycotina</taxon>
        <taxon>Dothideomycetes</taxon>
        <taxon>Pleosporomycetidae</taxon>
        <taxon>Pleosporales</taxon>
        <taxon>Massarineae</taxon>
        <taxon>Didymosphaeriaceae</taxon>
        <taxon>Bimuria</taxon>
    </lineage>
</organism>
<evidence type="ECO:0000256" key="1">
    <source>
        <dbReference type="SAM" id="MobiDB-lite"/>
    </source>
</evidence>
<feature type="compositionally biased region" description="Acidic residues" evidence="1">
    <location>
        <begin position="121"/>
        <end position="131"/>
    </location>
</feature>
<dbReference type="EMBL" id="ML976660">
    <property type="protein sequence ID" value="KAF1978641.1"/>
    <property type="molecule type" value="Genomic_DNA"/>
</dbReference>
<keyword evidence="3" id="KW-1185">Reference proteome</keyword>
<reference evidence="2" key="1">
    <citation type="journal article" date="2020" name="Stud. Mycol.">
        <title>101 Dothideomycetes genomes: a test case for predicting lifestyles and emergence of pathogens.</title>
        <authorList>
            <person name="Haridas S."/>
            <person name="Albert R."/>
            <person name="Binder M."/>
            <person name="Bloem J."/>
            <person name="Labutti K."/>
            <person name="Salamov A."/>
            <person name="Andreopoulos B."/>
            <person name="Baker S."/>
            <person name="Barry K."/>
            <person name="Bills G."/>
            <person name="Bluhm B."/>
            <person name="Cannon C."/>
            <person name="Castanera R."/>
            <person name="Culley D."/>
            <person name="Daum C."/>
            <person name="Ezra D."/>
            <person name="Gonzalez J."/>
            <person name="Henrissat B."/>
            <person name="Kuo A."/>
            <person name="Liang C."/>
            <person name="Lipzen A."/>
            <person name="Lutzoni F."/>
            <person name="Magnuson J."/>
            <person name="Mondo S."/>
            <person name="Nolan M."/>
            <person name="Ohm R."/>
            <person name="Pangilinan J."/>
            <person name="Park H.-J."/>
            <person name="Ramirez L."/>
            <person name="Alfaro M."/>
            <person name="Sun H."/>
            <person name="Tritt A."/>
            <person name="Yoshinaga Y."/>
            <person name="Zwiers L.-H."/>
            <person name="Turgeon B."/>
            <person name="Goodwin S."/>
            <person name="Spatafora J."/>
            <person name="Crous P."/>
            <person name="Grigoriev I."/>
        </authorList>
    </citation>
    <scope>NUCLEOTIDE SEQUENCE</scope>
    <source>
        <strain evidence="2">CBS 107.79</strain>
    </source>
</reference>